<reference evidence="1" key="2">
    <citation type="journal article" date="2022" name="BMC Genomics">
        <title>Comparative genome analysis of mycobacteria focusing on tRNA and non-coding RNA.</title>
        <authorList>
            <person name="Behra P.R.K."/>
            <person name="Pettersson B.M.F."/>
            <person name="Ramesh M."/>
            <person name="Das S."/>
            <person name="Dasgupta S."/>
            <person name="Kirsebom L.A."/>
        </authorList>
    </citation>
    <scope>NUCLEOTIDE SEQUENCE</scope>
    <source>
        <strain evidence="1">DSM 45406</strain>
    </source>
</reference>
<dbReference type="GO" id="GO:0009306">
    <property type="term" value="P:protein secretion"/>
    <property type="evidence" value="ECO:0007669"/>
    <property type="project" value="InterPro"/>
</dbReference>
<dbReference type="EMBL" id="CP092427">
    <property type="protein sequence ID" value="ULP37959.1"/>
    <property type="molecule type" value="Genomic_DNA"/>
</dbReference>
<gene>
    <name evidence="1" type="ORF">H7H73_04625</name>
    <name evidence="2" type="ORF">MJO55_05895</name>
</gene>
<dbReference type="EMBL" id="JACKRN010000179">
    <property type="protein sequence ID" value="MCV7069883.1"/>
    <property type="molecule type" value="Genomic_DNA"/>
</dbReference>
<evidence type="ECO:0000313" key="1">
    <source>
        <dbReference type="EMBL" id="MCV7069883.1"/>
    </source>
</evidence>
<dbReference type="Proteomes" id="UP001140272">
    <property type="component" value="Unassembled WGS sequence"/>
</dbReference>
<name>A0A9X2YAV7_9MYCO</name>
<accession>A0A9X2YAV7</accession>
<evidence type="ECO:0000313" key="3">
    <source>
        <dbReference type="Proteomes" id="UP001055159"/>
    </source>
</evidence>
<dbReference type="InterPro" id="IPR022536">
    <property type="entry name" value="EspC"/>
</dbReference>
<proteinExistence type="predicted"/>
<evidence type="ECO:0000313" key="2">
    <source>
        <dbReference type="EMBL" id="ULP37959.1"/>
    </source>
</evidence>
<reference evidence="2" key="3">
    <citation type="submission" date="2022-08" db="EMBL/GenBank/DDBJ databases">
        <title>Whole genome sequencing of non-tuberculosis mycobacteria type-strains.</title>
        <authorList>
            <person name="Igarashi Y."/>
            <person name="Osugi A."/>
            <person name="Mitarai S."/>
        </authorList>
    </citation>
    <scope>NUCLEOTIDE SEQUENCE</scope>
    <source>
        <strain evidence="2">JCM 16372</strain>
    </source>
</reference>
<dbReference type="Proteomes" id="UP001055159">
    <property type="component" value="Chromosome"/>
</dbReference>
<protein>
    <submittedName>
        <fullName evidence="1">ESX-1 secretion-associated protein</fullName>
    </submittedName>
</protein>
<dbReference type="Pfam" id="PF10824">
    <property type="entry name" value="T7SS_ESX_EspC"/>
    <property type="match status" value="1"/>
</dbReference>
<sequence>MGITGVDAARVRAIAREYETAAGIVDGAARHHLGALMFGGSTAGRAYVAHGEALRGALDEVVSALRQWSRASAEIASVLRSSAERYVDADARAAERVG</sequence>
<reference evidence="1" key="1">
    <citation type="submission" date="2020-07" db="EMBL/GenBank/DDBJ databases">
        <authorList>
            <person name="Pettersson B.M.F."/>
            <person name="Behra P.R.K."/>
            <person name="Ramesh M."/>
            <person name="Das S."/>
            <person name="Dasgupta S."/>
            <person name="Kirsebom L.A."/>
        </authorList>
    </citation>
    <scope>NUCLEOTIDE SEQUENCE</scope>
    <source>
        <strain evidence="1">DSM 45406</strain>
    </source>
</reference>
<evidence type="ECO:0000313" key="4">
    <source>
        <dbReference type="Proteomes" id="UP001140272"/>
    </source>
</evidence>
<dbReference type="AlphaFoldDB" id="A0A9X2YAV7"/>
<keyword evidence="3" id="KW-1185">Reference proteome</keyword>
<organism evidence="1 4">
    <name type="scientific">Mycolicibacterium rufum</name>
    <dbReference type="NCBI Taxonomy" id="318424"/>
    <lineage>
        <taxon>Bacteria</taxon>
        <taxon>Bacillati</taxon>
        <taxon>Actinomycetota</taxon>
        <taxon>Actinomycetes</taxon>
        <taxon>Mycobacteriales</taxon>
        <taxon>Mycobacteriaceae</taxon>
        <taxon>Mycolicibacterium</taxon>
    </lineage>
</organism>